<protein>
    <recommendedName>
        <fullName evidence="1">Retrotransposon gag domain-containing protein</fullName>
    </recommendedName>
</protein>
<evidence type="ECO:0000313" key="2">
    <source>
        <dbReference type="EnsemblPlants" id="cds.evm.model.09.1018"/>
    </source>
</evidence>
<organism evidence="2 3">
    <name type="scientific">Cannabis sativa</name>
    <name type="common">Hemp</name>
    <name type="synonym">Marijuana</name>
    <dbReference type="NCBI Taxonomy" id="3483"/>
    <lineage>
        <taxon>Eukaryota</taxon>
        <taxon>Viridiplantae</taxon>
        <taxon>Streptophyta</taxon>
        <taxon>Embryophyta</taxon>
        <taxon>Tracheophyta</taxon>
        <taxon>Spermatophyta</taxon>
        <taxon>Magnoliopsida</taxon>
        <taxon>eudicotyledons</taxon>
        <taxon>Gunneridae</taxon>
        <taxon>Pentapetalae</taxon>
        <taxon>rosids</taxon>
        <taxon>fabids</taxon>
        <taxon>Rosales</taxon>
        <taxon>Cannabaceae</taxon>
        <taxon>Cannabis</taxon>
    </lineage>
</organism>
<evidence type="ECO:0000259" key="1">
    <source>
        <dbReference type="Pfam" id="PF03732"/>
    </source>
</evidence>
<keyword evidence="3" id="KW-1185">Reference proteome</keyword>
<dbReference type="Gramene" id="evm.model.09.1018">
    <property type="protein sequence ID" value="cds.evm.model.09.1018"/>
    <property type="gene ID" value="evm.TU.09.1018"/>
</dbReference>
<sequence>MDEMITKIFDFMRVENTDRVKCAIYMLREDVRILWEIVSQGYDLNNMTWEAFWALFYEKYYNESIRAAKVEEFIQLTQGCMTVTEYATKFDQLEKFALDEVATEATKKAKFI</sequence>
<feature type="domain" description="Retrotransposon gag" evidence="1">
    <location>
        <begin position="23"/>
        <end position="111"/>
    </location>
</feature>
<dbReference type="Pfam" id="PF03732">
    <property type="entry name" value="Retrotrans_gag"/>
    <property type="match status" value="1"/>
</dbReference>
<accession>A0A803QD41</accession>
<reference evidence="2" key="1">
    <citation type="submission" date="2018-11" db="EMBL/GenBank/DDBJ databases">
        <authorList>
            <person name="Grassa J C."/>
        </authorList>
    </citation>
    <scope>NUCLEOTIDE SEQUENCE [LARGE SCALE GENOMIC DNA]</scope>
</reference>
<dbReference type="EMBL" id="UZAU01000745">
    <property type="status" value="NOT_ANNOTATED_CDS"/>
    <property type="molecule type" value="Genomic_DNA"/>
</dbReference>
<proteinExistence type="predicted"/>
<dbReference type="OMA" id="FMRVENT"/>
<dbReference type="AlphaFoldDB" id="A0A803QD41"/>
<dbReference type="EnsemblPlants" id="evm.model.09.1018">
    <property type="protein sequence ID" value="cds.evm.model.09.1018"/>
    <property type="gene ID" value="evm.TU.09.1018"/>
</dbReference>
<reference evidence="2" key="2">
    <citation type="submission" date="2021-03" db="UniProtKB">
        <authorList>
            <consortium name="EnsemblPlants"/>
        </authorList>
    </citation>
    <scope>IDENTIFICATION</scope>
</reference>
<dbReference type="InterPro" id="IPR005162">
    <property type="entry name" value="Retrotrans_gag_dom"/>
</dbReference>
<dbReference type="Proteomes" id="UP000596661">
    <property type="component" value="Chromosome 9"/>
</dbReference>
<name>A0A803QD41_CANSA</name>
<evidence type="ECO:0000313" key="3">
    <source>
        <dbReference type="Proteomes" id="UP000596661"/>
    </source>
</evidence>